<protein>
    <recommendedName>
        <fullName evidence="9">IPO4/5-like TPR repeats domain-containing protein</fullName>
    </recommendedName>
</protein>
<dbReference type="SUPFAM" id="SSF48371">
    <property type="entry name" value="ARM repeat"/>
    <property type="match status" value="1"/>
</dbReference>
<keyword evidence="4" id="KW-0963">Cytoplasm</keyword>
<gene>
    <name evidence="10" type="ORF">VNO78_28107</name>
</gene>
<sequence>MELQSKAFQVLSSNDNSEMETVLSHLYSPQHQQLRSQAIAFMEWCKNQHPDLILIKLFFLLRRASLPETRANAARAILLIKPGEMLPKLKPIAQAHLKAHFLTYLKEESSMYVLRHASVVLAETLSITYKTHQYWTEILDLLLSFMASNDDKSREVASLVFANLPNDCRFLISNALRDKRAVLPLHASFLSCLASSNLDLQVAAFAAVVSLARLFSEPSLFHDILRALMVGLFALLHAYQATYFPTAFRQLINLVSHQPLLLNPYINDMVLDVLQIAESETLNAQTHSLAFQFVIAMTAVKDYQLVFLHLPYPTVRRLFFVPMNMLQCFSDDGESTLHATNYLKKLSLALGAPKALPVAFELFSLHLDDADWKVRHAGITMLTAIAEDFSDEMVLMENFLVGVVTKVLKSMQDSHTQVRLATLKFMKTPTTFIQGVQILYHHRLVHAFCTALDNEQVVKVKGVNIGKLNTKQECGYCNGKIVAIASGKNYCRTICRIQCLWKDVFSAFRKQDKDNAQIRSIALTTLNIEAARGIRICAELGTPQLKPFVNRILPELIALMNNPNPSLSHNENAHDIAVSAIGRICEFHHECIDGSRMVPAWLNFLPLKNDLIEAKIMHEQLCLMVARLDKDLFGVSNQNLVEIIVILLEIIDEGDTLATAETIKQVNNLLRQLAWRIPRIVFDKLLNARQRELLWSLQERDLLNPSILELILISKFESAKEKRYVQKSSWTSFVCLMKNVLNLARDNQSPMLKKELQQLNKEMDDKSEYSDLKKGDNLKKLQEKKSLTESPVQCCDTRKQ</sequence>
<dbReference type="Proteomes" id="UP001386955">
    <property type="component" value="Unassembled WGS sequence"/>
</dbReference>
<evidence type="ECO:0000313" key="10">
    <source>
        <dbReference type="EMBL" id="KAK7387362.1"/>
    </source>
</evidence>
<organism evidence="10 11">
    <name type="scientific">Psophocarpus tetragonolobus</name>
    <name type="common">Winged bean</name>
    <name type="synonym">Dolichos tetragonolobus</name>
    <dbReference type="NCBI Taxonomy" id="3891"/>
    <lineage>
        <taxon>Eukaryota</taxon>
        <taxon>Viridiplantae</taxon>
        <taxon>Streptophyta</taxon>
        <taxon>Embryophyta</taxon>
        <taxon>Tracheophyta</taxon>
        <taxon>Spermatophyta</taxon>
        <taxon>Magnoliopsida</taxon>
        <taxon>eudicotyledons</taxon>
        <taxon>Gunneridae</taxon>
        <taxon>Pentapetalae</taxon>
        <taxon>rosids</taxon>
        <taxon>fabids</taxon>
        <taxon>Fabales</taxon>
        <taxon>Fabaceae</taxon>
        <taxon>Papilionoideae</taxon>
        <taxon>50 kb inversion clade</taxon>
        <taxon>NPAAA clade</taxon>
        <taxon>indigoferoid/millettioid clade</taxon>
        <taxon>Phaseoleae</taxon>
        <taxon>Psophocarpus</taxon>
    </lineage>
</organism>
<dbReference type="PANTHER" id="PTHR10527">
    <property type="entry name" value="IMPORTIN BETA"/>
    <property type="match status" value="1"/>
</dbReference>
<feature type="compositionally biased region" description="Basic and acidic residues" evidence="8">
    <location>
        <begin position="760"/>
        <end position="787"/>
    </location>
</feature>
<evidence type="ECO:0000256" key="4">
    <source>
        <dbReference type="ARBA" id="ARBA00022490"/>
    </source>
</evidence>
<keyword evidence="3" id="KW-0813">Transport</keyword>
<proteinExistence type="predicted"/>
<keyword evidence="5" id="KW-0677">Repeat</keyword>
<keyword evidence="7" id="KW-0539">Nucleus</keyword>
<accession>A0AAN9S1H6</accession>
<dbReference type="InterPro" id="IPR016024">
    <property type="entry name" value="ARM-type_fold"/>
</dbReference>
<keyword evidence="6" id="KW-0653">Protein transport</keyword>
<dbReference type="Gene3D" id="1.25.10.10">
    <property type="entry name" value="Leucine-rich Repeat Variant"/>
    <property type="match status" value="2"/>
</dbReference>
<evidence type="ECO:0000259" key="9">
    <source>
        <dbReference type="Pfam" id="PF25780"/>
    </source>
</evidence>
<dbReference type="InterPro" id="IPR057672">
    <property type="entry name" value="TPR_IPO4/5"/>
</dbReference>
<reference evidence="10 11" key="1">
    <citation type="submission" date="2024-01" db="EMBL/GenBank/DDBJ databases">
        <title>The genomes of 5 underutilized Papilionoideae crops provide insights into root nodulation and disease resistanc.</title>
        <authorList>
            <person name="Jiang F."/>
        </authorList>
    </citation>
    <scope>NUCLEOTIDE SEQUENCE [LARGE SCALE GENOMIC DNA]</scope>
    <source>
        <strain evidence="10">DUOXIRENSHENG_FW03</strain>
        <tissue evidence="10">Leaves</tissue>
    </source>
</reference>
<evidence type="ECO:0000256" key="7">
    <source>
        <dbReference type="ARBA" id="ARBA00023242"/>
    </source>
</evidence>
<dbReference type="GO" id="GO:0006606">
    <property type="term" value="P:protein import into nucleus"/>
    <property type="evidence" value="ECO:0007669"/>
    <property type="project" value="InterPro"/>
</dbReference>
<dbReference type="GO" id="GO:0005737">
    <property type="term" value="C:cytoplasm"/>
    <property type="evidence" value="ECO:0007669"/>
    <property type="project" value="UniProtKB-SubCell"/>
</dbReference>
<evidence type="ECO:0000256" key="1">
    <source>
        <dbReference type="ARBA" id="ARBA00004123"/>
    </source>
</evidence>
<dbReference type="InterPro" id="IPR011989">
    <property type="entry name" value="ARM-like"/>
</dbReference>
<evidence type="ECO:0000313" key="11">
    <source>
        <dbReference type="Proteomes" id="UP001386955"/>
    </source>
</evidence>
<dbReference type="Pfam" id="PF25780">
    <property type="entry name" value="TPR_IPO5"/>
    <property type="match status" value="1"/>
</dbReference>
<comment type="caution">
    <text evidence="10">The sequence shown here is derived from an EMBL/GenBank/DDBJ whole genome shotgun (WGS) entry which is preliminary data.</text>
</comment>
<dbReference type="AlphaFoldDB" id="A0AAN9S1H6"/>
<comment type="subcellular location">
    <subcellularLocation>
        <location evidence="2">Cytoplasm</location>
    </subcellularLocation>
    <subcellularLocation>
        <location evidence="1">Nucleus</location>
    </subcellularLocation>
</comment>
<feature type="region of interest" description="Disordered" evidence="8">
    <location>
        <begin position="760"/>
        <end position="800"/>
    </location>
</feature>
<feature type="domain" description="IPO4/5-like TPR repeats" evidence="9">
    <location>
        <begin position="120"/>
        <end position="270"/>
    </location>
</feature>
<name>A0AAN9S1H6_PSOTE</name>
<evidence type="ECO:0000256" key="5">
    <source>
        <dbReference type="ARBA" id="ARBA00022737"/>
    </source>
</evidence>
<evidence type="ECO:0000256" key="2">
    <source>
        <dbReference type="ARBA" id="ARBA00004496"/>
    </source>
</evidence>
<keyword evidence="11" id="KW-1185">Reference proteome</keyword>
<evidence type="ECO:0000256" key="3">
    <source>
        <dbReference type="ARBA" id="ARBA00022448"/>
    </source>
</evidence>
<dbReference type="EMBL" id="JAYMYS010000007">
    <property type="protein sequence ID" value="KAK7387362.1"/>
    <property type="molecule type" value="Genomic_DNA"/>
</dbReference>
<evidence type="ECO:0000256" key="8">
    <source>
        <dbReference type="SAM" id="MobiDB-lite"/>
    </source>
</evidence>
<dbReference type="InterPro" id="IPR040122">
    <property type="entry name" value="Importin_beta"/>
</dbReference>
<evidence type="ECO:0000256" key="6">
    <source>
        <dbReference type="ARBA" id="ARBA00022927"/>
    </source>
</evidence>